<reference evidence="2 3" key="1">
    <citation type="submission" date="2015-03" db="EMBL/GenBank/DDBJ databases">
        <authorList>
            <person name="Morales-Cruz A."/>
            <person name="Amrine K.C."/>
            <person name="Cantu D."/>
        </authorList>
    </citation>
    <scope>NUCLEOTIDE SEQUENCE [LARGE SCALE GENOMIC DNA]</scope>
    <source>
        <strain evidence="2">DS831</strain>
    </source>
</reference>
<dbReference type="GO" id="GO:0016740">
    <property type="term" value="F:transferase activity"/>
    <property type="evidence" value="ECO:0007669"/>
    <property type="project" value="UniProtKB-KW"/>
</dbReference>
<feature type="compositionally biased region" description="Polar residues" evidence="1">
    <location>
        <begin position="206"/>
        <end position="226"/>
    </location>
</feature>
<protein>
    <submittedName>
        <fullName evidence="2">Putative maltose o-acetyltransferase</fullName>
    </submittedName>
</protein>
<evidence type="ECO:0000313" key="2">
    <source>
        <dbReference type="EMBL" id="KKY17225.1"/>
    </source>
</evidence>
<feature type="region of interest" description="Disordered" evidence="1">
    <location>
        <begin position="1"/>
        <end position="60"/>
    </location>
</feature>
<keyword evidence="2" id="KW-0808">Transferase</keyword>
<proteinExistence type="predicted"/>
<comment type="caution">
    <text evidence="2">The sequence shown here is derived from an EMBL/GenBank/DDBJ whole genome shotgun (WGS) entry which is preliminary data.</text>
</comment>
<dbReference type="Proteomes" id="UP000034182">
    <property type="component" value="Unassembled WGS sequence"/>
</dbReference>
<evidence type="ECO:0000313" key="3">
    <source>
        <dbReference type="Proteomes" id="UP000034182"/>
    </source>
</evidence>
<organism evidence="2 3">
    <name type="scientific">Diplodia seriata</name>
    <dbReference type="NCBI Taxonomy" id="420778"/>
    <lineage>
        <taxon>Eukaryota</taxon>
        <taxon>Fungi</taxon>
        <taxon>Dikarya</taxon>
        <taxon>Ascomycota</taxon>
        <taxon>Pezizomycotina</taxon>
        <taxon>Dothideomycetes</taxon>
        <taxon>Dothideomycetes incertae sedis</taxon>
        <taxon>Botryosphaeriales</taxon>
        <taxon>Botryosphaeriaceae</taxon>
        <taxon>Diplodia</taxon>
    </lineage>
</organism>
<feature type="compositionally biased region" description="Acidic residues" evidence="1">
    <location>
        <begin position="179"/>
        <end position="205"/>
    </location>
</feature>
<dbReference type="EMBL" id="LAQI01000159">
    <property type="protein sequence ID" value="KKY17225.1"/>
    <property type="molecule type" value="Genomic_DNA"/>
</dbReference>
<gene>
    <name evidence="2" type="ORF">UCDDS831_g06393</name>
</gene>
<reference evidence="2 3" key="2">
    <citation type="submission" date="2015-05" db="EMBL/GenBank/DDBJ databases">
        <title>Distinctive expansion of gene families associated with plant cell wall degradation and secondary metabolism in the genomes of grapevine trunk pathogens.</title>
        <authorList>
            <person name="Lawrence D.P."/>
            <person name="Travadon R."/>
            <person name="Rolshausen P.E."/>
            <person name="Baumgartner K."/>
        </authorList>
    </citation>
    <scope>NUCLEOTIDE SEQUENCE [LARGE SCALE GENOMIC DNA]</scope>
    <source>
        <strain evidence="2">DS831</strain>
    </source>
</reference>
<name>A0A0G2GJU9_9PEZI</name>
<feature type="region of interest" description="Disordered" evidence="1">
    <location>
        <begin position="167"/>
        <end position="226"/>
    </location>
</feature>
<sequence>MPPKRKPARIIPISPRRIRPTLTSPPPTKNKSGRPPKGAHSISKAPQPKRSKIGAKRNPLFKAKRILDENKTDYLIDWDGVDPKTKKPWVPTWHPKSCANRALAAEWKESKAGQEWAAQGIVHEDEHHYKIAWEDNPKTGEVYQDTWEPKAFASEAMVKEWEQRNIEMGASSLANEPATSDDDSLASDDDVDAELDEEHESDEDALQQQIAQEIQTSPSRSNQNSP</sequence>
<evidence type="ECO:0000256" key="1">
    <source>
        <dbReference type="SAM" id="MobiDB-lite"/>
    </source>
</evidence>
<accession>A0A0G2GJU9</accession>
<dbReference type="AlphaFoldDB" id="A0A0G2GJU9"/>